<evidence type="ECO:0000256" key="6">
    <source>
        <dbReference type="SAM" id="Phobius"/>
    </source>
</evidence>
<dbReference type="InterPro" id="IPR020846">
    <property type="entry name" value="MFS_dom"/>
</dbReference>
<comment type="caution">
    <text evidence="8">The sequence shown here is derived from an EMBL/GenBank/DDBJ whole genome shotgun (WGS) entry which is preliminary data.</text>
</comment>
<feature type="transmembrane region" description="Helical" evidence="6">
    <location>
        <begin position="77"/>
        <end position="94"/>
    </location>
</feature>
<evidence type="ECO:0000256" key="4">
    <source>
        <dbReference type="ARBA" id="ARBA00022989"/>
    </source>
</evidence>
<dbReference type="GO" id="GO:0035435">
    <property type="term" value="P:phosphate ion transmembrane transport"/>
    <property type="evidence" value="ECO:0007669"/>
    <property type="project" value="TreeGrafter"/>
</dbReference>
<evidence type="ECO:0000259" key="7">
    <source>
        <dbReference type="PROSITE" id="PS50850"/>
    </source>
</evidence>
<protein>
    <submittedName>
        <fullName evidence="8">MFS transporter</fullName>
    </submittedName>
</protein>
<feature type="transmembrane region" description="Helical" evidence="6">
    <location>
        <begin position="398"/>
        <end position="417"/>
    </location>
</feature>
<keyword evidence="2" id="KW-0813">Transport</keyword>
<feature type="transmembrane region" description="Helical" evidence="6">
    <location>
        <begin position="145"/>
        <end position="163"/>
    </location>
</feature>
<dbReference type="GO" id="GO:0005886">
    <property type="term" value="C:plasma membrane"/>
    <property type="evidence" value="ECO:0007669"/>
    <property type="project" value="UniProtKB-SubCell"/>
</dbReference>
<comment type="subcellular location">
    <subcellularLocation>
        <location evidence="1">Cell membrane</location>
        <topology evidence="1">Multi-pass membrane protein</topology>
    </subcellularLocation>
</comment>
<keyword evidence="4 6" id="KW-1133">Transmembrane helix</keyword>
<feature type="transmembrane region" description="Helical" evidence="6">
    <location>
        <begin position="175"/>
        <end position="198"/>
    </location>
</feature>
<dbReference type="PANTHER" id="PTHR43826:SF3">
    <property type="entry name" value="GLUCOSE-6-PHOSPHATE EXCHANGER SLC37A4"/>
    <property type="match status" value="1"/>
</dbReference>
<reference evidence="8 9" key="1">
    <citation type="submission" date="2019-08" db="EMBL/GenBank/DDBJ databases">
        <title>Bacillus genomes from the desert of Cuatro Cienegas, Coahuila.</title>
        <authorList>
            <person name="Olmedo-Alvarez G."/>
        </authorList>
    </citation>
    <scope>NUCLEOTIDE SEQUENCE [LARGE SCALE GENOMIC DNA]</scope>
    <source>
        <strain evidence="8 9">CH98b_3T</strain>
    </source>
</reference>
<feature type="transmembrane region" description="Helical" evidence="6">
    <location>
        <begin position="236"/>
        <end position="257"/>
    </location>
</feature>
<feature type="transmembrane region" description="Helical" evidence="6">
    <location>
        <begin position="100"/>
        <end position="124"/>
    </location>
</feature>
<dbReference type="RefSeq" id="WP_148979894.1">
    <property type="nucleotide sequence ID" value="NZ_JBNILM010000006.1"/>
</dbReference>
<evidence type="ECO:0000256" key="2">
    <source>
        <dbReference type="ARBA" id="ARBA00022448"/>
    </source>
</evidence>
<evidence type="ECO:0000313" key="9">
    <source>
        <dbReference type="Proteomes" id="UP000324517"/>
    </source>
</evidence>
<dbReference type="Pfam" id="PF07690">
    <property type="entry name" value="MFS_1"/>
    <property type="match status" value="1"/>
</dbReference>
<dbReference type="GO" id="GO:0061513">
    <property type="term" value="F:glucose 6-phosphate:phosphate antiporter activity"/>
    <property type="evidence" value="ECO:0007669"/>
    <property type="project" value="TreeGrafter"/>
</dbReference>
<keyword evidence="3 6" id="KW-0812">Transmembrane</keyword>
<feature type="transmembrane region" description="Helical" evidence="6">
    <location>
        <begin position="47"/>
        <end position="65"/>
    </location>
</feature>
<evidence type="ECO:0000256" key="5">
    <source>
        <dbReference type="ARBA" id="ARBA00023136"/>
    </source>
</evidence>
<feature type="transmembrane region" description="Helical" evidence="6">
    <location>
        <begin position="302"/>
        <end position="322"/>
    </location>
</feature>
<feature type="transmembrane region" description="Helical" evidence="6">
    <location>
        <begin position="9"/>
        <end position="27"/>
    </location>
</feature>
<dbReference type="PROSITE" id="PS50850">
    <property type="entry name" value="MFS"/>
    <property type="match status" value="1"/>
</dbReference>
<dbReference type="SUPFAM" id="SSF103473">
    <property type="entry name" value="MFS general substrate transporter"/>
    <property type="match status" value="1"/>
</dbReference>
<dbReference type="InterPro" id="IPR011701">
    <property type="entry name" value="MFS"/>
</dbReference>
<evidence type="ECO:0000256" key="3">
    <source>
        <dbReference type="ARBA" id="ARBA00022692"/>
    </source>
</evidence>
<proteinExistence type="predicted"/>
<feature type="transmembrane region" description="Helical" evidence="6">
    <location>
        <begin position="361"/>
        <end position="386"/>
    </location>
</feature>
<dbReference type="PANTHER" id="PTHR43826">
    <property type="entry name" value="GLUCOSE-6-PHOSPHATE EXCHANGER SLC37A4"/>
    <property type="match status" value="1"/>
</dbReference>
<sequence>MQTKNIKRYFQFLLIVLAAGAIFPLIYLRTNYQGTILEVYDMTLPQLNTIFSVLGIAFIVGYFPSGWISDRFSAKKLISISLLFVGLAGIWFAQVPSYPIVILIFIIWGIFSVLTFWSAHLKLVKLISKREEEGRFFGVLDGGRGVVEAVLASIAVFIFSKVLGASNAIEDKQEALVNVIYMYSGVLIVVSILIMIFVKVDDPSENQKEETVAKSANKMEQKMKAVTLKDVFSNRFVWLLGGIIFMSYIVTWTIYYFGGFLQTNIGISASVVGTVTVVMLWMRPIGGIVGGFLGDKLGKSNILMAALGLAATFLILISVLPTNLSSSIFYGLVILSGLSIYTIRGLYWSLLGDCNIPDERLGLSIGLISFIGYLPDILLPLVMSLMLSSFGDAGGYNAYFIFSATAGVLGIMITVIFKKGVNKSTTITRNDDLTVS</sequence>
<dbReference type="Proteomes" id="UP000324517">
    <property type="component" value="Unassembled WGS sequence"/>
</dbReference>
<dbReference type="AlphaFoldDB" id="A0A5D4T3T1"/>
<feature type="transmembrane region" description="Helical" evidence="6">
    <location>
        <begin position="328"/>
        <end position="349"/>
    </location>
</feature>
<dbReference type="InterPro" id="IPR036259">
    <property type="entry name" value="MFS_trans_sf"/>
</dbReference>
<organism evidence="8 9">
    <name type="scientific">Sutcliffiella horikoshii</name>
    <dbReference type="NCBI Taxonomy" id="79883"/>
    <lineage>
        <taxon>Bacteria</taxon>
        <taxon>Bacillati</taxon>
        <taxon>Bacillota</taxon>
        <taxon>Bacilli</taxon>
        <taxon>Bacillales</taxon>
        <taxon>Bacillaceae</taxon>
        <taxon>Sutcliffiella</taxon>
    </lineage>
</organism>
<dbReference type="InterPro" id="IPR051337">
    <property type="entry name" value="OPA_Antiporter"/>
</dbReference>
<accession>A0A5D4T3T1</accession>
<evidence type="ECO:0000313" key="8">
    <source>
        <dbReference type="EMBL" id="TYS69985.1"/>
    </source>
</evidence>
<feature type="transmembrane region" description="Helical" evidence="6">
    <location>
        <begin position="263"/>
        <end position="282"/>
    </location>
</feature>
<evidence type="ECO:0000256" key="1">
    <source>
        <dbReference type="ARBA" id="ARBA00004651"/>
    </source>
</evidence>
<dbReference type="Gene3D" id="1.20.1250.20">
    <property type="entry name" value="MFS general substrate transporter like domains"/>
    <property type="match status" value="2"/>
</dbReference>
<gene>
    <name evidence="8" type="ORF">FZC75_15185</name>
</gene>
<keyword evidence="5 6" id="KW-0472">Membrane</keyword>
<name>A0A5D4T3T1_9BACI</name>
<feature type="domain" description="Major facilitator superfamily (MFS) profile" evidence="7">
    <location>
        <begin position="1"/>
        <end position="422"/>
    </location>
</feature>
<dbReference type="CDD" id="cd06174">
    <property type="entry name" value="MFS"/>
    <property type="match status" value="1"/>
</dbReference>
<dbReference type="EMBL" id="VTET01000008">
    <property type="protein sequence ID" value="TYS69985.1"/>
    <property type="molecule type" value="Genomic_DNA"/>
</dbReference>
<dbReference type="OrthoDB" id="9783227at2"/>